<reference evidence="3 4" key="1">
    <citation type="submission" date="2018-09" db="EMBL/GenBank/DDBJ databases">
        <authorList>
            <person name="Zhu H."/>
        </authorList>
    </citation>
    <scope>NUCLEOTIDE SEQUENCE [LARGE SCALE GENOMIC DNA]</scope>
    <source>
        <strain evidence="3 4">K1W22B-8</strain>
    </source>
</reference>
<protein>
    <submittedName>
        <fullName evidence="3">Tripartite tricarboxylate transporter TctB family protein</fullName>
    </submittedName>
</protein>
<dbReference type="EMBL" id="QYUK01000011">
    <property type="protein sequence ID" value="RJF88001.1"/>
    <property type="molecule type" value="Genomic_DNA"/>
</dbReference>
<evidence type="ECO:0000313" key="4">
    <source>
        <dbReference type="Proteomes" id="UP000284605"/>
    </source>
</evidence>
<sequence length="169" mass="17832">MKGEMMPPAGELRRPSIAWPELGVALLFLAAAAALLSGLFEIKVPPIHRKSLPTVIPMMVIGAVALVSFGLLLKAIRGGWRSADDMGEKIDWPTLAWVIAGIVLGILLYRPGGFIVASVVMFMGVARGFGSRAILRDLVIAIILAVGVYYGFTTGLGLPLPQGVLAGLL</sequence>
<gene>
    <name evidence="3" type="ORF">D3874_14020</name>
</gene>
<evidence type="ECO:0000259" key="2">
    <source>
        <dbReference type="Pfam" id="PF07331"/>
    </source>
</evidence>
<feature type="transmembrane region" description="Helical" evidence="1">
    <location>
        <begin position="22"/>
        <end position="42"/>
    </location>
</feature>
<dbReference type="AlphaFoldDB" id="A0A418WD92"/>
<feature type="transmembrane region" description="Helical" evidence="1">
    <location>
        <begin position="54"/>
        <end position="76"/>
    </location>
</feature>
<organism evidence="3 4">
    <name type="scientific">Oleomonas cavernae</name>
    <dbReference type="NCBI Taxonomy" id="2320859"/>
    <lineage>
        <taxon>Bacteria</taxon>
        <taxon>Pseudomonadati</taxon>
        <taxon>Pseudomonadota</taxon>
        <taxon>Alphaproteobacteria</taxon>
        <taxon>Acetobacterales</taxon>
        <taxon>Acetobacteraceae</taxon>
        <taxon>Oleomonas</taxon>
    </lineage>
</organism>
<evidence type="ECO:0000313" key="3">
    <source>
        <dbReference type="EMBL" id="RJF88001.1"/>
    </source>
</evidence>
<keyword evidence="1" id="KW-0812">Transmembrane</keyword>
<feature type="transmembrane region" description="Helical" evidence="1">
    <location>
        <begin position="134"/>
        <end position="152"/>
    </location>
</feature>
<feature type="domain" description="DUF1468" evidence="2">
    <location>
        <begin position="24"/>
        <end position="161"/>
    </location>
</feature>
<dbReference type="Proteomes" id="UP000284605">
    <property type="component" value="Unassembled WGS sequence"/>
</dbReference>
<feature type="transmembrane region" description="Helical" evidence="1">
    <location>
        <begin position="96"/>
        <end position="122"/>
    </location>
</feature>
<proteinExistence type="predicted"/>
<comment type="caution">
    <text evidence="3">The sequence shown here is derived from an EMBL/GenBank/DDBJ whole genome shotgun (WGS) entry which is preliminary data.</text>
</comment>
<dbReference type="InterPro" id="IPR009936">
    <property type="entry name" value="DUF1468"/>
</dbReference>
<keyword evidence="1" id="KW-0472">Membrane</keyword>
<evidence type="ECO:0000256" key="1">
    <source>
        <dbReference type="SAM" id="Phobius"/>
    </source>
</evidence>
<keyword evidence="1" id="KW-1133">Transmembrane helix</keyword>
<dbReference type="Pfam" id="PF07331">
    <property type="entry name" value="TctB"/>
    <property type="match status" value="1"/>
</dbReference>
<accession>A0A418WD92</accession>
<keyword evidence="4" id="KW-1185">Reference proteome</keyword>
<name>A0A418WD92_9PROT</name>